<gene>
    <name evidence="3" type="ORF">YM304_00160</name>
</gene>
<dbReference type="PROSITE" id="PS00175">
    <property type="entry name" value="PG_MUTASE"/>
    <property type="match status" value="1"/>
</dbReference>
<feature type="binding site" evidence="2">
    <location>
        <begin position="21"/>
        <end position="28"/>
    </location>
    <ligand>
        <name>substrate</name>
    </ligand>
</feature>
<reference evidence="3 4" key="1">
    <citation type="journal article" date="2013" name="Int. J. Syst. Evol. Microbiol.">
        <title>Ilumatobacter nonamiense sp. nov. and Ilumatobacter coccineum sp. nov., isolated from seashore sand.</title>
        <authorList>
            <person name="Matsumoto A."/>
            <person name="Kasai H."/>
            <person name="Matsuo Y."/>
            <person name="Shizuri Y."/>
            <person name="Ichikawa N."/>
            <person name="Fujita N."/>
            <person name="Omura S."/>
            <person name="Takahashi Y."/>
        </authorList>
    </citation>
    <scope>NUCLEOTIDE SEQUENCE [LARGE SCALE GENOMIC DNA]</scope>
    <source>
        <strain evidence="4">NBRC 103263 / KCTC 29153 / YM16-304</strain>
    </source>
</reference>
<dbReference type="Proteomes" id="UP000011863">
    <property type="component" value="Chromosome"/>
</dbReference>
<dbReference type="Pfam" id="PF00300">
    <property type="entry name" value="His_Phos_1"/>
    <property type="match status" value="1"/>
</dbReference>
<dbReference type="CDD" id="cd07067">
    <property type="entry name" value="HP_PGM_like"/>
    <property type="match status" value="1"/>
</dbReference>
<feature type="active site" description="Tele-phosphohistidine intermediate" evidence="1">
    <location>
        <position position="22"/>
    </location>
</feature>
<sequence length="234" mass="24956">MATTDQSASPDAAPTRIVLIRHGESASNAGRWISGLETCGGLTDLGVAQAEALRGRLAADPDLRPDAILVSTMRRAVHTAEIIAEPHGMVPQQHADLIERTSGEAEGLTVEEYTEKYGIAPWTDWENPLSPGGESGDEFASRVFSATDRVVGEHRGKTVWVVCHGGVIMISAARRWPVASEATSIAALPVVSPINTSVSEWLVDPAGLWRMARYNDHTHLVGVTPVDPQAPAAL</sequence>
<dbReference type="PANTHER" id="PTHR48100">
    <property type="entry name" value="BROAD-SPECIFICITY PHOSPHATASE YOR283W-RELATED"/>
    <property type="match status" value="1"/>
</dbReference>
<dbReference type="OrthoDB" id="9793115at2"/>
<dbReference type="EMBL" id="AP012057">
    <property type="protein sequence ID" value="BAN00330.1"/>
    <property type="molecule type" value="Genomic_DNA"/>
</dbReference>
<dbReference type="KEGG" id="aym:YM304_00160"/>
<dbReference type="AlphaFoldDB" id="A0A6C7DZL8"/>
<evidence type="ECO:0000313" key="3">
    <source>
        <dbReference type="EMBL" id="BAN00330.1"/>
    </source>
</evidence>
<dbReference type="RefSeq" id="WP_015439578.1">
    <property type="nucleotide sequence ID" value="NC_020520.1"/>
</dbReference>
<feature type="active site" description="Proton donor/acceptor" evidence="1">
    <location>
        <position position="99"/>
    </location>
</feature>
<dbReference type="PANTHER" id="PTHR48100:SF59">
    <property type="entry name" value="ADENOSYLCOBALAMIN_ALPHA-RIBAZOLE PHOSPHATASE"/>
    <property type="match status" value="1"/>
</dbReference>
<dbReference type="Gene3D" id="3.40.50.1240">
    <property type="entry name" value="Phosphoglycerate mutase-like"/>
    <property type="match status" value="1"/>
</dbReference>
<evidence type="ECO:0000313" key="4">
    <source>
        <dbReference type="Proteomes" id="UP000011863"/>
    </source>
</evidence>
<dbReference type="GO" id="GO:0016791">
    <property type="term" value="F:phosphatase activity"/>
    <property type="evidence" value="ECO:0007669"/>
    <property type="project" value="TreeGrafter"/>
</dbReference>
<feature type="binding site" evidence="2">
    <location>
        <position position="75"/>
    </location>
    <ligand>
        <name>substrate</name>
    </ligand>
</feature>
<organism evidence="3 4">
    <name type="scientific">Ilumatobacter coccineus (strain NBRC 103263 / KCTC 29153 / YM16-304)</name>
    <dbReference type="NCBI Taxonomy" id="1313172"/>
    <lineage>
        <taxon>Bacteria</taxon>
        <taxon>Bacillati</taxon>
        <taxon>Actinomycetota</taxon>
        <taxon>Acidimicrobiia</taxon>
        <taxon>Acidimicrobiales</taxon>
        <taxon>Ilumatobacteraceae</taxon>
        <taxon>Ilumatobacter</taxon>
    </lineage>
</organism>
<dbReference type="InterPro" id="IPR029033">
    <property type="entry name" value="His_PPase_superfam"/>
</dbReference>
<dbReference type="InterPro" id="IPR013078">
    <property type="entry name" value="His_Pase_superF_clade-1"/>
</dbReference>
<proteinExistence type="predicted"/>
<keyword evidence="4" id="KW-1185">Reference proteome</keyword>
<dbReference type="InterPro" id="IPR050275">
    <property type="entry name" value="PGM_Phosphatase"/>
</dbReference>
<dbReference type="InterPro" id="IPR001345">
    <property type="entry name" value="PG/BPGM_mutase_AS"/>
</dbReference>
<dbReference type="SMART" id="SM00855">
    <property type="entry name" value="PGAM"/>
    <property type="match status" value="1"/>
</dbReference>
<evidence type="ECO:0000256" key="2">
    <source>
        <dbReference type="PIRSR" id="PIRSR613078-2"/>
    </source>
</evidence>
<name>A0A6C7DZL8_ILUCY</name>
<dbReference type="SUPFAM" id="SSF53254">
    <property type="entry name" value="Phosphoglycerate mutase-like"/>
    <property type="match status" value="1"/>
</dbReference>
<accession>A0A6C7DZL8</accession>
<protein>
    <submittedName>
        <fullName evidence="3">Phosphoglycerate mutase family protein</fullName>
    </submittedName>
</protein>
<evidence type="ECO:0000256" key="1">
    <source>
        <dbReference type="PIRSR" id="PIRSR613078-1"/>
    </source>
</evidence>
<dbReference type="GO" id="GO:0005737">
    <property type="term" value="C:cytoplasm"/>
    <property type="evidence" value="ECO:0007669"/>
    <property type="project" value="TreeGrafter"/>
</dbReference>